<protein>
    <submittedName>
        <fullName evidence="1">Uncharacterized protein</fullName>
    </submittedName>
</protein>
<reference evidence="1" key="1">
    <citation type="submission" date="2021-01" db="EMBL/GenBank/DDBJ databases">
        <authorList>
            <person name="Corre E."/>
            <person name="Pelletier E."/>
            <person name="Niang G."/>
            <person name="Scheremetjew M."/>
            <person name="Finn R."/>
            <person name="Kale V."/>
            <person name="Holt S."/>
            <person name="Cochrane G."/>
            <person name="Meng A."/>
            <person name="Brown T."/>
            <person name="Cohen L."/>
        </authorList>
    </citation>
    <scope>NUCLEOTIDE SEQUENCE</scope>
</reference>
<name>A0A7S1FIR5_NOCSC</name>
<evidence type="ECO:0000313" key="1">
    <source>
        <dbReference type="EMBL" id="CAD8868557.1"/>
    </source>
</evidence>
<gene>
    <name evidence="1" type="ORF">NSCI0253_LOCUS42913</name>
</gene>
<organism evidence="1">
    <name type="scientific">Noctiluca scintillans</name>
    <name type="common">Sea sparkle</name>
    <name type="synonym">Red tide dinoflagellate</name>
    <dbReference type="NCBI Taxonomy" id="2966"/>
    <lineage>
        <taxon>Eukaryota</taxon>
        <taxon>Sar</taxon>
        <taxon>Alveolata</taxon>
        <taxon>Dinophyceae</taxon>
        <taxon>Noctilucales</taxon>
        <taxon>Noctilucaceae</taxon>
        <taxon>Noctiluca</taxon>
    </lineage>
</organism>
<dbReference type="AlphaFoldDB" id="A0A7S1FIR5"/>
<accession>A0A7S1FIR5</accession>
<proteinExistence type="predicted"/>
<dbReference type="EMBL" id="HBFQ01060624">
    <property type="protein sequence ID" value="CAD8868557.1"/>
    <property type="molecule type" value="Transcribed_RNA"/>
</dbReference>
<sequence>MGTPRAAIDTEAVATGVVGTNTPADGGATWREGRVIIGTTTVAVGTVTIGAGGYDAFTFFFLFVPMEIATGTETHQDMKQKQISNIKRNHAHHGQPPPSVVVVVEVVVVVAAPTPKTAVSKIKALGWRSVIGRTALLKTTLTSN</sequence>